<dbReference type="GO" id="GO:0005975">
    <property type="term" value="P:carbohydrate metabolic process"/>
    <property type="evidence" value="ECO:0007669"/>
    <property type="project" value="InterPro"/>
</dbReference>
<dbReference type="Gene3D" id="1.50.10.10">
    <property type="match status" value="1"/>
</dbReference>
<dbReference type="Pfam" id="PF17390">
    <property type="entry name" value="Bac_rhamnosid_C"/>
    <property type="match status" value="1"/>
</dbReference>
<dbReference type="Proteomes" id="UP000027730">
    <property type="component" value="Unassembled WGS sequence"/>
</dbReference>
<dbReference type="OrthoDB" id="10036721at2759"/>
<dbReference type="InterPro" id="IPR008928">
    <property type="entry name" value="6-hairpin_glycosidase_sf"/>
</dbReference>
<dbReference type="InterPro" id="IPR035398">
    <property type="entry name" value="Bac_rhamnosid_C"/>
</dbReference>
<dbReference type="HOGENOM" id="CLU_007933_1_0_1"/>
<dbReference type="InterPro" id="IPR035396">
    <property type="entry name" value="Bac_rhamnosid6H"/>
</dbReference>
<reference evidence="3 4" key="1">
    <citation type="journal article" date="2014" name="BMC Genomics">
        <title>Genome sequencing of four Aureobasidium pullulans varieties: biotechnological potential, stress tolerance, and description of new species.</title>
        <authorList>
            <person name="Gostin Ar C."/>
            <person name="Ohm R.A."/>
            <person name="Kogej T."/>
            <person name="Sonjak S."/>
            <person name="Turk M."/>
            <person name="Zajc J."/>
            <person name="Zalar P."/>
            <person name="Grube M."/>
            <person name="Sun H."/>
            <person name="Han J."/>
            <person name="Sharma A."/>
            <person name="Chiniquy J."/>
            <person name="Ngan C.Y."/>
            <person name="Lipzen A."/>
            <person name="Barry K."/>
            <person name="Grigoriev I.V."/>
            <person name="Gunde-Cimerman N."/>
        </authorList>
    </citation>
    <scope>NUCLEOTIDE SEQUENCE [LARGE SCALE GENOMIC DNA]</scope>
    <source>
        <strain evidence="3 4">CBS 147.97</strain>
    </source>
</reference>
<dbReference type="Gene3D" id="2.60.120.560">
    <property type="entry name" value="Exo-inulinase, domain 1"/>
    <property type="match status" value="1"/>
</dbReference>
<evidence type="ECO:0000313" key="3">
    <source>
        <dbReference type="EMBL" id="KEQ72218.1"/>
    </source>
</evidence>
<feature type="domain" description="Alpha-L-rhamnosidase C-terminal" evidence="2">
    <location>
        <begin position="729"/>
        <end position="795"/>
    </location>
</feature>
<dbReference type="InterPro" id="IPR012341">
    <property type="entry name" value="6hp_glycosidase-like_sf"/>
</dbReference>
<proteinExistence type="predicted"/>
<name>A0A074WGS3_9PEZI</name>
<dbReference type="PANTHER" id="PTHR34987">
    <property type="entry name" value="C, PUTATIVE (AFU_ORTHOLOGUE AFUA_3G02880)-RELATED"/>
    <property type="match status" value="1"/>
</dbReference>
<dbReference type="AlphaFoldDB" id="A0A074WGS3"/>
<dbReference type="Pfam" id="PF17389">
    <property type="entry name" value="Bac_rhamnosid6H"/>
    <property type="match status" value="1"/>
</dbReference>
<feature type="domain" description="Alpha-L-rhamnosidase six-hairpin glycosidase" evidence="1">
    <location>
        <begin position="379"/>
        <end position="727"/>
    </location>
</feature>
<protein>
    <submittedName>
        <fullName evidence="3">Six-hairpin glycosidase</fullName>
    </submittedName>
</protein>
<organism evidence="3 4">
    <name type="scientific">Aureobasidium namibiae CBS 147.97</name>
    <dbReference type="NCBI Taxonomy" id="1043004"/>
    <lineage>
        <taxon>Eukaryota</taxon>
        <taxon>Fungi</taxon>
        <taxon>Dikarya</taxon>
        <taxon>Ascomycota</taxon>
        <taxon>Pezizomycotina</taxon>
        <taxon>Dothideomycetes</taxon>
        <taxon>Dothideomycetidae</taxon>
        <taxon>Dothideales</taxon>
        <taxon>Saccotheciaceae</taxon>
        <taxon>Aureobasidium</taxon>
    </lineage>
</organism>
<dbReference type="RefSeq" id="XP_013426447.1">
    <property type="nucleotide sequence ID" value="XM_013570993.1"/>
</dbReference>
<sequence length="821" mass="88665">MAGLGYSVVESSLNEFYPSSIALGNSTNQNTHAFTTFTLDKNTPVATLDYGYEVAGYPFFQVSSFKGKVQLESRYTEDLGDIDLPFSDGPFSFGQGLTNSYRVETFEVTSACQLKSYLAQGGQRWQTIRLLTSGSVTFTKVGFKATVDKLDYNSLPGQFTSSNPLYNEIWKLGARASGASCFAAGAYKAIWETSSDNGVFIRGSRAGLTTKADTFENYNLTFSAKIQRGGIGWTMAYPVSTRWGGLQLNLAGNYPESTTFANVNRTLLPPNTVSLAYGFNLVNQTTLTSYYLDNFKVPFQVKEGQWYSISAAMYDGNYLAVSVNGKKVFNVTLDNYYTGTPPASTKGSFGFGGWQDQAGYVKDVKVISSNGTTVYTNSMTNASAVLPEFGVQSNTADICMDGAKRDRLVWLGDFYHTAPIIGTSTNRKDYSAGTLQTFLDWQLPSGQLPLNTPIGYPGSATFTFAEYSEALGYYYALEDYHILGLLAFSSHMRYNNDIAFATKNWAQWKLAVQYLIGKIDKSTGLVTISFAFFGDGAGLAVNSASVQAFKELAVVATALGDTSSAQAWSAVAATLSATIQSKFWQPSLGHFSDNPQNVTKLSVQGLSFVITSGIASASQARSCLDALTALKLSPGYKDLTTTSSEGIVDISPNTNGFLLSALLQSNRTAEAKYLFDNLWAAMINNDTTHSGASWEYVNTNLQPALSRYTSLSHPWGGAPTYIFTEHVAGIRPVTFGHQTWVISPAYTGFDLQSASAQVTTPYGVLSVKWSVGNGKINAVVNAPAGTSGTFVINRALANSTKPNTVVQIKGGMSPKVLCLDL</sequence>
<evidence type="ECO:0000259" key="1">
    <source>
        <dbReference type="Pfam" id="PF17389"/>
    </source>
</evidence>
<dbReference type="GeneID" id="25415383"/>
<accession>A0A074WGS3</accession>
<gene>
    <name evidence="3" type="ORF">M436DRAFT_73935</name>
</gene>
<dbReference type="GO" id="GO:0016798">
    <property type="term" value="F:hydrolase activity, acting on glycosyl bonds"/>
    <property type="evidence" value="ECO:0007669"/>
    <property type="project" value="UniProtKB-KW"/>
</dbReference>
<evidence type="ECO:0000259" key="2">
    <source>
        <dbReference type="Pfam" id="PF17390"/>
    </source>
</evidence>
<dbReference type="STRING" id="1043004.A0A074WGS3"/>
<dbReference type="SUPFAM" id="SSF48208">
    <property type="entry name" value="Six-hairpin glycosidases"/>
    <property type="match status" value="1"/>
</dbReference>
<dbReference type="PANTHER" id="PTHR34987:SF4">
    <property type="entry name" value="ALPHA-L-RHAMNOSIDASE C-TERMINAL DOMAIN-CONTAINING PROTEIN"/>
    <property type="match status" value="1"/>
</dbReference>
<keyword evidence="3" id="KW-0378">Hydrolase</keyword>
<evidence type="ECO:0000313" key="4">
    <source>
        <dbReference type="Proteomes" id="UP000027730"/>
    </source>
</evidence>
<keyword evidence="3" id="KW-0326">Glycosidase</keyword>
<keyword evidence="4" id="KW-1185">Reference proteome</keyword>
<dbReference type="EMBL" id="KL584712">
    <property type="protein sequence ID" value="KEQ72218.1"/>
    <property type="molecule type" value="Genomic_DNA"/>
</dbReference>
<dbReference type="Gene3D" id="2.60.420.10">
    <property type="entry name" value="Maltose phosphorylase, domain 3"/>
    <property type="match status" value="1"/>
</dbReference>